<feature type="compositionally biased region" description="Basic and acidic residues" evidence="1">
    <location>
        <begin position="19"/>
        <end position="30"/>
    </location>
</feature>
<feature type="region of interest" description="Disordered" evidence="1">
    <location>
        <begin position="960"/>
        <end position="982"/>
    </location>
</feature>
<feature type="region of interest" description="Disordered" evidence="1">
    <location>
        <begin position="1"/>
        <end position="30"/>
    </location>
</feature>
<feature type="compositionally biased region" description="Gly residues" evidence="1">
    <location>
        <begin position="1786"/>
        <end position="1796"/>
    </location>
</feature>
<feature type="compositionally biased region" description="Basic and acidic residues" evidence="1">
    <location>
        <begin position="1267"/>
        <end position="1278"/>
    </location>
</feature>
<dbReference type="EMBL" id="LWDD02000847">
    <property type="protein sequence ID" value="KAE8256472.1"/>
    <property type="molecule type" value="Genomic_DNA"/>
</dbReference>
<name>A0A177U5J1_9BASI</name>
<feature type="compositionally biased region" description="Basic and acidic residues" evidence="1">
    <location>
        <begin position="1314"/>
        <end position="1328"/>
    </location>
</feature>
<feature type="region of interest" description="Disordered" evidence="1">
    <location>
        <begin position="1786"/>
        <end position="1832"/>
    </location>
</feature>
<feature type="compositionally biased region" description="Gly residues" evidence="1">
    <location>
        <begin position="141"/>
        <end position="160"/>
    </location>
</feature>
<proteinExistence type="predicted"/>
<feature type="compositionally biased region" description="Low complexity" evidence="1">
    <location>
        <begin position="1020"/>
        <end position="1045"/>
    </location>
</feature>
<keyword evidence="2" id="KW-1133">Transmembrane helix</keyword>
<feature type="compositionally biased region" description="Polar residues" evidence="1">
    <location>
        <begin position="672"/>
        <end position="684"/>
    </location>
</feature>
<organism evidence="4 5">
    <name type="scientific">Tilletia caries</name>
    <name type="common">wheat bunt fungus</name>
    <dbReference type="NCBI Taxonomy" id="13290"/>
    <lineage>
        <taxon>Eukaryota</taxon>
        <taxon>Fungi</taxon>
        <taxon>Dikarya</taxon>
        <taxon>Basidiomycota</taxon>
        <taxon>Ustilaginomycotina</taxon>
        <taxon>Exobasidiomycetes</taxon>
        <taxon>Tilletiales</taxon>
        <taxon>Tilletiaceae</taxon>
        <taxon>Tilletia</taxon>
    </lineage>
</organism>
<dbReference type="Proteomes" id="UP000077671">
    <property type="component" value="Unassembled WGS sequence"/>
</dbReference>
<dbReference type="EMBL" id="CAJHJG010006082">
    <property type="protein sequence ID" value="CAD6954766.1"/>
    <property type="molecule type" value="Genomic_DNA"/>
</dbReference>
<feature type="region of interest" description="Disordered" evidence="1">
    <location>
        <begin position="1117"/>
        <end position="1160"/>
    </location>
</feature>
<feature type="transmembrane region" description="Helical" evidence="2">
    <location>
        <begin position="1708"/>
        <end position="1736"/>
    </location>
</feature>
<evidence type="ECO:0000313" key="6">
    <source>
        <dbReference type="Proteomes" id="UP000836402"/>
    </source>
</evidence>
<evidence type="ECO:0000313" key="3">
    <source>
        <dbReference type="EMBL" id="CAD6954766.1"/>
    </source>
</evidence>
<feature type="region of interest" description="Disordered" evidence="1">
    <location>
        <begin position="1481"/>
        <end position="1509"/>
    </location>
</feature>
<feature type="compositionally biased region" description="Polar residues" evidence="1">
    <location>
        <begin position="1361"/>
        <end position="1373"/>
    </location>
</feature>
<feature type="compositionally biased region" description="Low complexity" evidence="1">
    <location>
        <begin position="821"/>
        <end position="840"/>
    </location>
</feature>
<feature type="compositionally biased region" description="Low complexity" evidence="1">
    <location>
        <begin position="1490"/>
        <end position="1500"/>
    </location>
</feature>
<feature type="region of interest" description="Disordered" evidence="1">
    <location>
        <begin position="1175"/>
        <end position="1233"/>
    </location>
</feature>
<gene>
    <name evidence="4" type="ORF">A4X03_0g5372</name>
    <name evidence="3" type="ORF">JKIAZH3_G2659</name>
</gene>
<feature type="region of interest" description="Disordered" evidence="1">
    <location>
        <begin position="1260"/>
        <end position="1379"/>
    </location>
</feature>
<feature type="compositionally biased region" description="Polar residues" evidence="1">
    <location>
        <begin position="1331"/>
        <end position="1344"/>
    </location>
</feature>
<feature type="compositionally biased region" description="Pro residues" evidence="1">
    <location>
        <begin position="655"/>
        <end position="667"/>
    </location>
</feature>
<feature type="compositionally biased region" description="Low complexity" evidence="1">
    <location>
        <begin position="596"/>
        <end position="619"/>
    </location>
</feature>
<protein>
    <submittedName>
        <fullName evidence="4">Uncharacterized protein</fullName>
    </submittedName>
</protein>
<evidence type="ECO:0000313" key="5">
    <source>
        <dbReference type="Proteomes" id="UP000077671"/>
    </source>
</evidence>
<feature type="region of interest" description="Disordered" evidence="1">
    <location>
        <begin position="504"/>
        <end position="845"/>
    </location>
</feature>
<evidence type="ECO:0000256" key="1">
    <source>
        <dbReference type="SAM" id="MobiDB-lite"/>
    </source>
</evidence>
<feature type="compositionally biased region" description="Basic and acidic residues" evidence="1">
    <location>
        <begin position="1210"/>
        <end position="1223"/>
    </location>
</feature>
<sequence>MEPSPPESPTISRTPINTLDEHDPDYARARRDRAIQLEAFSIASGLQRGSSIEARNQRPARAGIPAGLRSPPPGQVSPHSRLPHSISETPRQDGGEGYISSDGLGAVPLPWLWSDAELMAGFATAMSSRRQSGITPPASVLGGGGHGTSTGVRTGTGSGTGRNSPIAAQGGLSSTATITASGIQSRGGSKRKHGRGGVTSSSLSQSHSRLGSLSRMPNTRGGFVNGVWHPDANVAGAGATHATISDEGGLFRRADDPALSESSHSPMPEAFVHLPSAPIQAASFRGQATADGGSTLRLSRVASGVISASRSLADSNRGEAGAIDDAINGDGDEELPGTYSNYQAGTPAGGSVVHLSFEVVSGPDLRVAVRKVQKWKDQVAEIEAAIPPEELPPPQLFSFSCRARKSDPIAADSDLPNSATRMLLRLYYSTIRPPDSSFVWCLPLFVIVLAWAIVILATAGRALADARRLSPVAAFVPLAVMAGSVCINLGLLYWALRAVSQPLQDNSDDQSVDNHGRQPENTGPRRIRIRARSSKKSDNDPASEADQTSLGEREGRRPAGQRRRVLVGKFRGSGSELPKRPVNGRGRSKIPKLKVASASHHATASTSRISISGRRWSSTALGRGGGSESEHRSRGVSLSATPNVAERKSRVQGTPLPPPTDPQPSPPVISDVTVSGSGAAQTRPPSHDQIRTHSPSKHHSRPRGFSSPTRAPRPSSSSGQHGGLLTVVSPTPPPGLSQSHSRHSMASVPAEGPLAEEDEGTDGQWGQNERGGSGPHPAFTTMLNAHPSTDELTMRERHRAPGRSSEKGSHQRGGQLQPNPLSLHAHSASSSASSLASSASWPPSKREISTHISNMANANGDSPRPGVPDGELWVAQAGAHLSRRSRVLTIQATPTGAGRSAADTSDTVATTYAQDRQGAKETVVALVPFDEATHDLGSVSPGVTPIIGTADSSQTVYQEAWTAGHTSRRPSGQRRAGYGGPLGLHEEAMASLDIDRSQLAATWSHSSALAKVPSRSSLTRPLSGSGSGQSPPQTRSQSRSGSVRSVRPRIADFRAHQAARSQYVLDVLDGRVPAALPSNLEGGFDLDESPAGILRSQSMSALRASWSRASISMLPAVKGSSGSRWVSTRDDDDDDEGRHSDDDDDIPGPSQHRISPDPRLTSPLLILLPRTVEFDGNDSDEVDVQPVPKSDRLNLGIALSDGNRSSGDTPEPHTVRHSRDGRRPSSSLSSVYSASAVRPDYIRKSMSFLSQAAAFAMQSATGASDVLSREGAVDDVKGKGRMTIQPTGQSRDRSMSESVSAPRRRDRTSPIPEDAMHSADVEPLESHVQRQRSASASSEVNSRRASPAGSKMNRRGRGASVSGSAHHSRSTSPAMPDVRGLGITIKDKYMNRMPVELPLWPPVGFSMQQGRGPSLILHSPSGGAAGTGFPLRADTEVTRSVLGTGRLPFDTPGTTETRSSFKFMRLEGPDDDAYVEKLRQRADGGVVGDPAPSRRASPSPGGFAADASPAGSFGRRLGMALRLVSEAEADASPSGGGAEIYRKASSAGGTAAVTETKVNKTQPRLGFMSRTPEQKRWVIIRNSTPVVVRSSAEHGQDRLRAQVSQNGDGDGGPSVDQAQSTGKGGHHKSALGGRIGSMASIAAHPMVLVLTLAVNVLTIGTLAAGMAISALLLQAAPALGGTLAATTSSSSQFVLLKASELSIGRGGAIFGLGLGAVLVLTMLVRLSCLLTQVISWRVRQRKRRRRTRRRVAVAPASVSATGATGAGASVGVGGSTGVFRVASGTGGEGIAEGGSKGTLADRAGESGLEAQQRRRQPGEEETMDDTDSWELV</sequence>
<feature type="compositionally biased region" description="Polar residues" evidence="1">
    <location>
        <begin position="171"/>
        <end position="184"/>
    </location>
</feature>
<reference evidence="3" key="3">
    <citation type="submission" date="2020-10" db="EMBL/GenBank/DDBJ databases">
        <authorList>
            <person name="Sedaghatjoo S."/>
        </authorList>
    </citation>
    <scope>NUCLEOTIDE SEQUENCE</scope>
    <source>
        <strain evidence="3">AZH3</strain>
    </source>
</reference>
<accession>A0A177U5J1</accession>
<feature type="compositionally biased region" description="Acidic residues" evidence="1">
    <location>
        <begin position="1819"/>
        <end position="1832"/>
    </location>
</feature>
<comment type="caution">
    <text evidence="4">The sequence shown here is derived from an EMBL/GenBank/DDBJ whole genome shotgun (WGS) entry which is preliminary data.</text>
</comment>
<keyword evidence="2" id="KW-0812">Transmembrane</keyword>
<evidence type="ECO:0000256" key="2">
    <source>
        <dbReference type="SAM" id="Phobius"/>
    </source>
</evidence>
<feature type="transmembrane region" description="Helical" evidence="2">
    <location>
        <begin position="472"/>
        <end position="496"/>
    </location>
</feature>
<feature type="region of interest" description="Disordered" evidence="1">
    <location>
        <begin position="130"/>
        <end position="217"/>
    </location>
</feature>
<feature type="transmembrane region" description="Helical" evidence="2">
    <location>
        <begin position="1646"/>
        <end position="1668"/>
    </location>
</feature>
<feature type="compositionally biased region" description="Low complexity" evidence="1">
    <location>
        <begin position="198"/>
        <end position="215"/>
    </location>
</feature>
<feature type="region of interest" description="Disordered" evidence="1">
    <location>
        <begin position="46"/>
        <end position="97"/>
    </location>
</feature>
<evidence type="ECO:0000313" key="4">
    <source>
        <dbReference type="EMBL" id="KAE8256472.1"/>
    </source>
</evidence>
<feature type="compositionally biased region" description="Low complexity" evidence="1">
    <location>
        <begin position="706"/>
        <end position="718"/>
    </location>
</feature>
<feature type="region of interest" description="Disordered" evidence="1">
    <location>
        <begin position="1602"/>
        <end position="1629"/>
    </location>
</feature>
<feature type="transmembrane region" description="Helical" evidence="2">
    <location>
        <begin position="1675"/>
        <end position="1696"/>
    </location>
</feature>
<keyword evidence="6" id="KW-1185">Reference proteome</keyword>
<feature type="compositionally biased region" description="Low complexity" evidence="1">
    <location>
        <begin position="1224"/>
        <end position="1233"/>
    </location>
</feature>
<keyword evidence="2" id="KW-0472">Membrane</keyword>
<reference evidence="4" key="2">
    <citation type="journal article" date="2019" name="IMA Fungus">
        <title>Genome sequencing and comparison of five Tilletia species to identify candidate genes for the detection of regulated species infecting wheat.</title>
        <authorList>
            <person name="Nguyen H.D.T."/>
            <person name="Sultana T."/>
            <person name="Kesanakurti P."/>
            <person name="Hambleton S."/>
        </authorList>
    </citation>
    <scope>NUCLEOTIDE SEQUENCE</scope>
    <source>
        <strain evidence="4">DAOMC 238032</strain>
    </source>
</reference>
<feature type="transmembrane region" description="Helical" evidence="2">
    <location>
        <begin position="437"/>
        <end position="460"/>
    </location>
</feature>
<feature type="compositionally biased region" description="Basic residues" evidence="1">
    <location>
        <begin position="525"/>
        <end position="534"/>
    </location>
</feature>
<reference evidence="4" key="1">
    <citation type="submission" date="2016-04" db="EMBL/GenBank/DDBJ databases">
        <authorList>
            <person name="Nguyen H.D."/>
            <person name="Kesanakurti P."/>
            <person name="Cullis J."/>
            <person name="Levesque C.A."/>
            <person name="Hambleton S."/>
        </authorList>
    </citation>
    <scope>NUCLEOTIDE SEQUENCE</scope>
    <source>
        <strain evidence="4">DAOMC 238032</strain>
    </source>
</reference>
<dbReference type="Proteomes" id="UP000836402">
    <property type="component" value="Unassembled WGS sequence"/>
</dbReference>
<feature type="region of interest" description="Disordered" evidence="1">
    <location>
        <begin position="1010"/>
        <end position="1046"/>
    </location>
</feature>